<dbReference type="Proteomes" id="UP000029447">
    <property type="component" value="Unassembled WGS sequence"/>
</dbReference>
<comment type="caution">
    <text evidence="1">The sequence shown here is derived from an EMBL/GenBank/DDBJ whole genome shotgun (WGS) entry which is preliminary data.</text>
</comment>
<gene>
    <name evidence="1" type="ORF">KU75_14285</name>
</gene>
<organism evidence="1 2">
    <name type="scientific">Pectobacterium odoriferum</name>
    <dbReference type="NCBI Taxonomy" id="78398"/>
    <lineage>
        <taxon>Bacteria</taxon>
        <taxon>Pseudomonadati</taxon>
        <taxon>Pseudomonadota</taxon>
        <taxon>Gammaproteobacteria</taxon>
        <taxon>Enterobacterales</taxon>
        <taxon>Pectobacteriaceae</taxon>
        <taxon>Pectobacterium</taxon>
    </lineage>
</organism>
<keyword evidence="2" id="KW-1185">Reference proteome</keyword>
<evidence type="ECO:0000313" key="2">
    <source>
        <dbReference type="Proteomes" id="UP000029447"/>
    </source>
</evidence>
<evidence type="ECO:0000313" key="1">
    <source>
        <dbReference type="EMBL" id="KGA40853.1"/>
    </source>
</evidence>
<proteinExistence type="predicted"/>
<protein>
    <submittedName>
        <fullName evidence="1">Uncharacterized protein</fullName>
    </submittedName>
</protein>
<accession>A0ABR4VNL8</accession>
<sequence>MPEVYWLADEKHHLRVRYLTIDGCDLASERRYQTETEMRIRFFHYCLSARGGSQIFLKD</sequence>
<dbReference type="EMBL" id="JQOF01000011">
    <property type="protein sequence ID" value="KGA40853.1"/>
    <property type="molecule type" value="Genomic_DNA"/>
</dbReference>
<name>A0ABR4VNL8_9GAMM</name>
<reference evidence="1 2" key="1">
    <citation type="submission" date="2014-08" db="EMBL/GenBank/DDBJ databases">
        <title>Genome sequences of NCPPB Pectobacterium isolates.</title>
        <authorList>
            <person name="Glover R.H."/>
            <person name="Sapp M."/>
            <person name="Elphinstone J."/>
        </authorList>
    </citation>
    <scope>NUCLEOTIDE SEQUENCE [LARGE SCALE GENOMIC DNA]</scope>
    <source>
        <strain evidence="1 2">NCPPB3841</strain>
    </source>
</reference>